<proteinExistence type="predicted"/>
<reference evidence="2" key="1">
    <citation type="submission" date="2019-02" db="EMBL/GenBank/DDBJ databases">
        <authorList>
            <person name="Gruber-Vodicka R. H."/>
            <person name="Seah K. B. B."/>
        </authorList>
    </citation>
    <scope>NUCLEOTIDE SEQUENCE</scope>
    <source>
        <strain evidence="3">BECK_S127</strain>
        <strain evidence="2">BECK_S1320</strain>
        <strain evidence="1">BECK_S1321</strain>
    </source>
</reference>
<accession>A0A450YRM3</accession>
<organism evidence="2">
    <name type="scientific">Candidatus Kentrum sp. SD</name>
    <dbReference type="NCBI Taxonomy" id="2126332"/>
    <lineage>
        <taxon>Bacteria</taxon>
        <taxon>Pseudomonadati</taxon>
        <taxon>Pseudomonadota</taxon>
        <taxon>Gammaproteobacteria</taxon>
        <taxon>Candidatus Kentrum</taxon>
    </lineage>
</organism>
<dbReference type="EMBL" id="CAADFU010000034">
    <property type="protein sequence ID" value="VFK44156.1"/>
    <property type="molecule type" value="Genomic_DNA"/>
</dbReference>
<sequence>MPDKTTTSNARDYREIGEFWDTRDATEHGDQEPVAFDVDIRSYRRYFAIDGTLCLKIRRIADQWGVSEETFLNTIVQEKINQIEQTP</sequence>
<protein>
    <recommendedName>
        <fullName evidence="4">CopG antitoxin of type II toxin-antitoxin system</fullName>
    </recommendedName>
</protein>
<name>A0A450YRM3_9GAMM</name>
<evidence type="ECO:0000313" key="2">
    <source>
        <dbReference type="EMBL" id="VFK44156.1"/>
    </source>
</evidence>
<evidence type="ECO:0000313" key="1">
    <source>
        <dbReference type="EMBL" id="VFK38642.1"/>
    </source>
</evidence>
<evidence type="ECO:0000313" key="3">
    <source>
        <dbReference type="EMBL" id="VFK77888.1"/>
    </source>
</evidence>
<dbReference type="EMBL" id="CAADHB010000003">
    <property type="protein sequence ID" value="VFK77888.1"/>
    <property type="molecule type" value="Genomic_DNA"/>
</dbReference>
<evidence type="ECO:0008006" key="4">
    <source>
        <dbReference type="Google" id="ProtNLM"/>
    </source>
</evidence>
<gene>
    <name evidence="3" type="ORF">BECKSD772D_GA0070982_100345</name>
    <name evidence="2" type="ORF">BECKSD772E_GA0070983_10349</name>
    <name evidence="1" type="ORF">BECKSD772F_GA0070984_102630</name>
</gene>
<dbReference type="EMBL" id="CAADFR010000026">
    <property type="protein sequence ID" value="VFK38642.1"/>
    <property type="molecule type" value="Genomic_DNA"/>
</dbReference>
<dbReference type="AlphaFoldDB" id="A0A450YRM3"/>